<comment type="caution">
    <text evidence="6">The sequence shown here is derived from an EMBL/GenBank/DDBJ whole genome shotgun (WGS) entry which is preliminary data.</text>
</comment>
<feature type="coiled-coil region" evidence="2">
    <location>
        <begin position="158"/>
        <end position="185"/>
    </location>
</feature>
<dbReference type="SUPFAM" id="SSF111369">
    <property type="entry name" value="HlyD-like secretion proteins"/>
    <property type="match status" value="1"/>
</dbReference>
<dbReference type="Pfam" id="PF25963">
    <property type="entry name" value="Beta-barrel_AAEA"/>
    <property type="match status" value="1"/>
</dbReference>
<dbReference type="Proteomes" id="UP000197535">
    <property type="component" value="Unassembled WGS sequence"/>
</dbReference>
<evidence type="ECO:0000313" key="7">
    <source>
        <dbReference type="Proteomes" id="UP000197535"/>
    </source>
</evidence>
<evidence type="ECO:0000259" key="4">
    <source>
        <dbReference type="Pfam" id="PF25917"/>
    </source>
</evidence>
<organism evidence="6 7">
    <name type="scientific">Noviherbaspirillum denitrificans</name>
    <dbReference type="NCBI Taxonomy" id="1968433"/>
    <lineage>
        <taxon>Bacteria</taxon>
        <taxon>Pseudomonadati</taxon>
        <taxon>Pseudomonadota</taxon>
        <taxon>Betaproteobacteria</taxon>
        <taxon>Burkholderiales</taxon>
        <taxon>Oxalobacteraceae</taxon>
        <taxon>Noviherbaspirillum</taxon>
    </lineage>
</organism>
<keyword evidence="3" id="KW-0472">Membrane</keyword>
<protein>
    <submittedName>
        <fullName evidence="6">Hemolysin D</fullName>
    </submittedName>
</protein>
<keyword evidence="3" id="KW-0812">Transmembrane</keyword>
<dbReference type="Gene3D" id="2.40.50.100">
    <property type="match status" value="1"/>
</dbReference>
<dbReference type="RefSeq" id="WP_088708600.1">
    <property type="nucleotide sequence ID" value="NZ_LSTO01000001.1"/>
</dbReference>
<feature type="domain" description="Multidrug resistance protein MdtA-like barrel-sandwich hybrid" evidence="4">
    <location>
        <begin position="59"/>
        <end position="248"/>
    </location>
</feature>
<accession>A0A254TGU9</accession>
<dbReference type="PANTHER" id="PTHR30386">
    <property type="entry name" value="MEMBRANE FUSION SUBUNIT OF EMRAB-TOLC MULTIDRUG EFFLUX PUMP"/>
    <property type="match status" value="1"/>
</dbReference>
<dbReference type="InterPro" id="IPR050739">
    <property type="entry name" value="MFP"/>
</dbReference>
<feature type="transmembrane region" description="Helical" evidence="3">
    <location>
        <begin position="21"/>
        <end position="42"/>
    </location>
</feature>
<dbReference type="InterPro" id="IPR058634">
    <property type="entry name" value="AaeA-lik-b-barrel"/>
</dbReference>
<dbReference type="AlphaFoldDB" id="A0A254TGU9"/>
<evidence type="ECO:0000256" key="2">
    <source>
        <dbReference type="SAM" id="Coils"/>
    </source>
</evidence>
<evidence type="ECO:0000259" key="5">
    <source>
        <dbReference type="Pfam" id="PF25963"/>
    </source>
</evidence>
<feature type="domain" description="p-hydroxybenzoic acid efflux pump subunit AaeA-like beta-barrel" evidence="5">
    <location>
        <begin position="252"/>
        <end position="343"/>
    </location>
</feature>
<sequence>MSDTTTSQDATSVRTRRRRSLRLILLLLIPAIVLLGAGVIYLGGGRYVETENAYIKADKVPVSPEVSGTVKIVLVEENQQVGAGQPLYRLDPSTFETAVAKAEAKLAQVRTDLSATRAGYREKQAEIALARTKSTFALKEQKRQADLVELNFISKAKFDDAKQNVDLAQQQIVALEQDARRIAESLGGNVDAPLEQHPAYRAAMAELQQARFDLARIEVRASMPGIVSKPPKPGQYVGAGSTSMALVVNGNLWVEANFTETDLTNIRPGQPVTVHVDAYPGNKWHGVVDSLSPATGSEFSVIPAQNATGNWVKIAQRVPVRIKIDAAPGQPPLRAGLSTSVAVDTGQRRTLLGLHL</sequence>
<keyword evidence="2" id="KW-0175">Coiled coil</keyword>
<dbReference type="Pfam" id="PF25917">
    <property type="entry name" value="BSH_RND"/>
    <property type="match status" value="1"/>
</dbReference>
<comment type="subcellular location">
    <subcellularLocation>
        <location evidence="1">Cell envelope</location>
    </subcellularLocation>
</comment>
<dbReference type="Gene3D" id="2.40.30.170">
    <property type="match status" value="1"/>
</dbReference>
<dbReference type="GO" id="GO:0055085">
    <property type="term" value="P:transmembrane transport"/>
    <property type="evidence" value="ECO:0007669"/>
    <property type="project" value="InterPro"/>
</dbReference>
<dbReference type="EMBL" id="LSTO01000001">
    <property type="protein sequence ID" value="OWW21755.1"/>
    <property type="molecule type" value="Genomic_DNA"/>
</dbReference>
<name>A0A254TGU9_9BURK</name>
<evidence type="ECO:0000313" key="6">
    <source>
        <dbReference type="EMBL" id="OWW21755.1"/>
    </source>
</evidence>
<dbReference type="GO" id="GO:0030313">
    <property type="term" value="C:cell envelope"/>
    <property type="evidence" value="ECO:0007669"/>
    <property type="project" value="UniProtKB-SubCell"/>
</dbReference>
<keyword evidence="3" id="KW-1133">Transmembrane helix</keyword>
<proteinExistence type="predicted"/>
<dbReference type="OrthoDB" id="9811754at2"/>
<dbReference type="PANTHER" id="PTHR30386:SF19">
    <property type="entry name" value="MULTIDRUG EXPORT PROTEIN EMRA-RELATED"/>
    <property type="match status" value="1"/>
</dbReference>
<gene>
    <name evidence="6" type="ORF">AYR66_21935</name>
</gene>
<evidence type="ECO:0000256" key="1">
    <source>
        <dbReference type="ARBA" id="ARBA00004196"/>
    </source>
</evidence>
<keyword evidence="7" id="KW-1185">Reference proteome</keyword>
<dbReference type="InterPro" id="IPR058625">
    <property type="entry name" value="MdtA-like_BSH"/>
</dbReference>
<reference evidence="6 7" key="1">
    <citation type="submission" date="2016-02" db="EMBL/GenBank/DDBJ databases">
        <authorList>
            <person name="Wen L."/>
            <person name="He K."/>
            <person name="Yang H."/>
        </authorList>
    </citation>
    <scope>NUCLEOTIDE SEQUENCE [LARGE SCALE GENOMIC DNA]</scope>
    <source>
        <strain evidence="6 7">TSA40</strain>
    </source>
</reference>
<evidence type="ECO:0000256" key="3">
    <source>
        <dbReference type="SAM" id="Phobius"/>
    </source>
</evidence>